<feature type="compositionally biased region" description="Acidic residues" evidence="1">
    <location>
        <begin position="848"/>
        <end position="865"/>
    </location>
</feature>
<dbReference type="Gene3D" id="1.20.900.10">
    <property type="entry name" value="Dbl homology (DH) domain"/>
    <property type="match status" value="1"/>
</dbReference>
<dbReference type="PROSITE" id="PS50003">
    <property type="entry name" value="PH_DOMAIN"/>
    <property type="match status" value="1"/>
</dbReference>
<feature type="region of interest" description="Disordered" evidence="1">
    <location>
        <begin position="11"/>
        <end position="49"/>
    </location>
</feature>
<dbReference type="SUPFAM" id="SSF54236">
    <property type="entry name" value="Ubiquitin-like"/>
    <property type="match status" value="1"/>
</dbReference>
<dbReference type="Ensembl" id="ENSFCTT00005061856.1">
    <property type="protein sequence ID" value="ENSFCTP00005045261.1"/>
    <property type="gene ID" value="ENSFCTG00005021581.1"/>
</dbReference>
<feature type="region of interest" description="Disordered" evidence="1">
    <location>
        <begin position="1053"/>
        <end position="1123"/>
    </location>
</feature>
<feature type="compositionally biased region" description="Polar residues" evidence="1">
    <location>
        <begin position="20"/>
        <end position="30"/>
    </location>
</feature>
<reference evidence="4" key="2">
    <citation type="submission" date="2025-08" db="UniProtKB">
        <authorList>
            <consortium name="Ensembl"/>
        </authorList>
    </citation>
    <scope>IDENTIFICATION</scope>
    <source>
        <strain evidence="4">breed Abyssinian</strain>
    </source>
</reference>
<dbReference type="Pfam" id="PF00621">
    <property type="entry name" value="RhoGEF"/>
    <property type="match status" value="1"/>
</dbReference>
<dbReference type="Gene3D" id="2.30.29.30">
    <property type="entry name" value="Pleckstrin-homology domain (PH domain)/Phosphotyrosine-binding domain (PTB)"/>
    <property type="match status" value="1"/>
</dbReference>
<feature type="domain" description="PH" evidence="2">
    <location>
        <begin position="728"/>
        <end position="828"/>
    </location>
</feature>
<dbReference type="SUPFAM" id="SSF48065">
    <property type="entry name" value="DBL homology domain (DH-domain)"/>
    <property type="match status" value="1"/>
</dbReference>
<name>A0ABI7ZDR2_FELCA</name>
<evidence type="ECO:0000259" key="2">
    <source>
        <dbReference type="PROSITE" id="PS50003"/>
    </source>
</evidence>
<dbReference type="PROSITE" id="PS50010">
    <property type="entry name" value="DH_2"/>
    <property type="match status" value="1"/>
</dbReference>
<dbReference type="InterPro" id="IPR011993">
    <property type="entry name" value="PH-like_dom_sf"/>
</dbReference>
<proteinExistence type="predicted"/>
<keyword evidence="5" id="KW-1185">Reference proteome</keyword>
<dbReference type="PANTHER" id="PTHR13217:SF11">
    <property type="entry name" value="PLECKSTRIN HOMOLOGY DOMAIN-CONTAINING FAMILY G MEMBER 5"/>
    <property type="match status" value="1"/>
</dbReference>
<dbReference type="InterPro" id="IPR001849">
    <property type="entry name" value="PH_domain"/>
</dbReference>
<gene>
    <name evidence="4" type="primary">PLEKHG5</name>
</gene>
<feature type="region of interest" description="Disordered" evidence="1">
    <location>
        <begin position="833"/>
        <end position="894"/>
    </location>
</feature>
<feature type="domain" description="DH" evidence="3">
    <location>
        <begin position="480"/>
        <end position="672"/>
    </location>
</feature>
<dbReference type="InterPro" id="IPR035899">
    <property type="entry name" value="DBL_dom_sf"/>
</dbReference>
<feature type="region of interest" description="Disordered" evidence="1">
    <location>
        <begin position="170"/>
        <end position="216"/>
    </location>
</feature>
<dbReference type="CDD" id="cd00160">
    <property type="entry name" value="RhoGEF"/>
    <property type="match status" value="1"/>
</dbReference>
<feature type="region of interest" description="Disordered" evidence="1">
    <location>
        <begin position="67"/>
        <end position="89"/>
    </location>
</feature>
<dbReference type="SMART" id="SM00233">
    <property type="entry name" value="PH"/>
    <property type="match status" value="1"/>
</dbReference>
<evidence type="ECO:0008006" key="6">
    <source>
        <dbReference type="Google" id="ProtNLM"/>
    </source>
</evidence>
<feature type="compositionally biased region" description="Pro residues" evidence="1">
    <location>
        <begin position="976"/>
        <end position="996"/>
    </location>
</feature>
<feature type="region of interest" description="Disordered" evidence="1">
    <location>
        <begin position="359"/>
        <end position="384"/>
    </location>
</feature>
<feature type="compositionally biased region" description="Polar residues" evidence="1">
    <location>
        <begin position="875"/>
        <end position="894"/>
    </location>
</feature>
<feature type="compositionally biased region" description="Polar residues" evidence="1">
    <location>
        <begin position="920"/>
        <end position="940"/>
    </location>
</feature>
<protein>
    <recommendedName>
        <fullName evidence="6">Pleckstrin homology and RhoGEF domain containing G5</fullName>
    </recommendedName>
</protein>
<feature type="region of interest" description="Disordered" evidence="1">
    <location>
        <begin position="908"/>
        <end position="1016"/>
    </location>
</feature>
<dbReference type="GeneTree" id="ENSGT00510000046843"/>
<dbReference type="InterPro" id="IPR000219">
    <property type="entry name" value="DH_dom"/>
</dbReference>
<evidence type="ECO:0000256" key="1">
    <source>
        <dbReference type="SAM" id="MobiDB-lite"/>
    </source>
</evidence>
<dbReference type="CDD" id="cd17068">
    <property type="entry name" value="RBD_PLEKHG5"/>
    <property type="match status" value="1"/>
</dbReference>
<sequence length="1151" mass="127413">MAALSILGCPSCLHPRKRPWQQQPRGSLQEVSPPRSVPRGQGSAFLCTPQNGTTVEFGKGLQSEFISTGHPVGDGRLESEEQPSDGPQPHLCTAVVGPQARLPDPLWGPGPTRLSLLPRKVCHHADCQQLHRRGPLNLCEACDSKFHSAMHYDGHVRFDLPPQGSVLARNVSTRSCPPRTSPAADLEEEEESSLDGKGDRKSTGLKLSKKARRRHTDDPSKECFTLKFDLNVDIETEIVPAMKKKSLGEVLLPVFERKGITLGKVDIYLDQSNTPLSLTFEAYRFGGHYLRVKAKPGDEGKVEQGVKDSKSLSLPILRPARAGPPSLERVEPQSRRESLDILAPGRRRKNMSEFLGEMSIPGQEAPTPSSCSLPSGSSGGSDSWKNRAASRFSGFFSSGPSTSALGREVDKMEQLEGKLHAYSLFGLPRLPRRLRFDHDSWEEEGEEEEEEEEEDACLRLEDSWRELIDGPEKLSRRQCHQQEAVWELLHTEASYIKKLRVITNLFLCCLLNLQESGLLCEVEAERLFSNIPEIVRLHRGLWGSVMVPVLEKARRTRAPLQPGDFLRGFKMFGSLFKPYIRYCMEEEGCMEYMRGLLRDNDLFRAYVTWAEKHQQCQRLKLSDMLAKPHQRLTKYPLLLKSVLRKTDEPRAKEAVVTMIDSVERFIHHVNACMRQRQERQRLAAVVSRIDAYEVVEGSNDEVDKLLKEFLHLDLTAPIPGASPEETRQLLLEGSLRMKEGKDSKMDVYCFLFTDLLLVTKAVKKAERTKVIRPPLLVDKIVCRELRDPGSFLLIYLNEFHSAVGAYTFQASGQALCRGWVDAIYNAQNQLQQLRTQEQPGSQPHLQSLEEEEDEEDEDEDEEEAGESSASAASSPTILRRSSNSLNSQHCASDGSTETLAMVVVEPGEPLSSPEFEGGPFSSQSDETSLSTTASSVTPTSELLPLGPVDGRSCSMDSAYGTLSPTSLQDFVAPAPVVEPAPRPPELPQAPSPPPSPRLRRRTPVQLLPRPPHLLKSKSEASLLQLLSGATARGAPPAPSRSLSELCLAVTVSGTRTQGSPQEAGPSWVHRGAPSPGSGPKLSELEGRTSCPAGAPERPTRRSRELSLGASPRVQPEPHPGISAQHRKLTLAQLYRIRTTLLLNSTLTASEV</sequence>
<dbReference type="Pfam" id="PF22697">
    <property type="entry name" value="SOS1_NGEF_PH"/>
    <property type="match status" value="1"/>
</dbReference>
<organism evidence="4 5">
    <name type="scientific">Felis catus</name>
    <name type="common">Cat</name>
    <name type="synonym">Felis silvestris catus</name>
    <dbReference type="NCBI Taxonomy" id="9685"/>
    <lineage>
        <taxon>Eukaryota</taxon>
        <taxon>Metazoa</taxon>
        <taxon>Chordata</taxon>
        <taxon>Craniata</taxon>
        <taxon>Vertebrata</taxon>
        <taxon>Euteleostomi</taxon>
        <taxon>Mammalia</taxon>
        <taxon>Eutheria</taxon>
        <taxon>Laurasiatheria</taxon>
        <taxon>Carnivora</taxon>
        <taxon>Feliformia</taxon>
        <taxon>Felidae</taxon>
        <taxon>Felinae</taxon>
        <taxon>Felis</taxon>
    </lineage>
</organism>
<evidence type="ECO:0000259" key="3">
    <source>
        <dbReference type="PROSITE" id="PS50010"/>
    </source>
</evidence>
<evidence type="ECO:0000313" key="4">
    <source>
        <dbReference type="Ensembl" id="ENSFCTP00005045261.1"/>
    </source>
</evidence>
<dbReference type="PANTHER" id="PTHR13217">
    <property type="entry name" value="PLECKSTRIN HOMOLOGY DOMAIN-CONTAINING FAMILY G MEMBER 7"/>
    <property type="match status" value="1"/>
</dbReference>
<evidence type="ECO:0000313" key="5">
    <source>
        <dbReference type="Proteomes" id="UP000823872"/>
    </source>
</evidence>
<dbReference type="SUPFAM" id="SSF50729">
    <property type="entry name" value="PH domain-like"/>
    <property type="match status" value="1"/>
</dbReference>
<accession>A0ABI7ZDR2</accession>
<dbReference type="SMART" id="SM00325">
    <property type="entry name" value="RhoGEF"/>
    <property type="match status" value="1"/>
</dbReference>
<dbReference type="Proteomes" id="UP000823872">
    <property type="component" value="Chromosome C1"/>
</dbReference>
<dbReference type="CDD" id="cd13244">
    <property type="entry name" value="PH_PLEKHG5_G6"/>
    <property type="match status" value="1"/>
</dbReference>
<dbReference type="InterPro" id="IPR055251">
    <property type="entry name" value="SOS1_NGEF_PH"/>
</dbReference>
<dbReference type="InterPro" id="IPR040181">
    <property type="entry name" value="PKHG5/7"/>
</dbReference>
<dbReference type="InterPro" id="IPR029071">
    <property type="entry name" value="Ubiquitin-like_domsf"/>
</dbReference>
<feature type="compositionally biased region" description="Low complexity" evidence="1">
    <location>
        <begin position="366"/>
        <end position="384"/>
    </location>
</feature>
<reference evidence="4" key="3">
    <citation type="submission" date="2025-09" db="UniProtKB">
        <authorList>
            <consortium name="Ensembl"/>
        </authorList>
    </citation>
    <scope>IDENTIFICATION</scope>
    <source>
        <strain evidence="4">breed Abyssinian</strain>
    </source>
</reference>
<reference evidence="4 5" key="1">
    <citation type="submission" date="2021-02" db="EMBL/GenBank/DDBJ databases">
        <title>Safari Cat Assemblies.</title>
        <authorList>
            <person name="Bredemeyer K.R."/>
            <person name="Murphy W.J."/>
        </authorList>
    </citation>
    <scope>NUCLEOTIDE SEQUENCE [LARGE SCALE GENOMIC DNA]</scope>
</reference>